<dbReference type="GO" id="GO:0009313">
    <property type="term" value="P:oligosaccharide catabolic process"/>
    <property type="evidence" value="ECO:0007669"/>
    <property type="project" value="TreeGrafter"/>
</dbReference>
<proteinExistence type="predicted"/>
<dbReference type="GO" id="GO:0006013">
    <property type="term" value="P:mannose metabolic process"/>
    <property type="evidence" value="ECO:0007669"/>
    <property type="project" value="InterPro"/>
</dbReference>
<dbReference type="Pfam" id="PF01074">
    <property type="entry name" value="Glyco_hydro_38N"/>
    <property type="match status" value="1"/>
</dbReference>
<reference evidence="4 5" key="1">
    <citation type="submission" date="2019-12" db="EMBL/GenBank/DDBJ databases">
        <title>Novel species isolated from a subtropical stream in China.</title>
        <authorList>
            <person name="Lu H."/>
        </authorList>
    </citation>
    <scope>NUCLEOTIDE SEQUENCE [LARGE SCALE GENOMIC DNA]</scope>
    <source>
        <strain evidence="4 5">FT127W</strain>
    </source>
</reference>
<dbReference type="InterPro" id="IPR028995">
    <property type="entry name" value="Glyco_hydro_57/38_cen_sf"/>
</dbReference>
<feature type="domain" description="Glycoside hydrolase family 38 central" evidence="3">
    <location>
        <begin position="281"/>
        <end position="353"/>
    </location>
</feature>
<dbReference type="InterPro" id="IPR015341">
    <property type="entry name" value="Glyco_hydro_38_cen"/>
</dbReference>
<dbReference type="GO" id="GO:0004559">
    <property type="term" value="F:alpha-mannosidase activity"/>
    <property type="evidence" value="ECO:0007669"/>
    <property type="project" value="InterPro"/>
</dbReference>
<dbReference type="PANTHER" id="PTHR46017">
    <property type="entry name" value="ALPHA-MANNOSIDASE 2C1"/>
    <property type="match status" value="1"/>
</dbReference>
<dbReference type="Proteomes" id="UP000450676">
    <property type="component" value="Unassembled WGS sequence"/>
</dbReference>
<evidence type="ECO:0000313" key="4">
    <source>
        <dbReference type="EMBL" id="MYN06744.1"/>
    </source>
</evidence>
<gene>
    <name evidence="4" type="ORF">GTP77_05275</name>
</gene>
<name>A0A7X4KK39_9BURK</name>
<evidence type="ECO:0000259" key="3">
    <source>
        <dbReference type="SMART" id="SM00872"/>
    </source>
</evidence>
<dbReference type="SUPFAM" id="SSF88688">
    <property type="entry name" value="Families 57/38 glycoside transferase middle domain"/>
    <property type="match status" value="1"/>
</dbReference>
<dbReference type="Pfam" id="PF09261">
    <property type="entry name" value="Alpha-mann_mid"/>
    <property type="match status" value="1"/>
</dbReference>
<dbReference type="InterPro" id="IPR027291">
    <property type="entry name" value="Glyco_hydro_38_N_sf"/>
</dbReference>
<dbReference type="SMART" id="SM00872">
    <property type="entry name" value="Alpha-mann_mid"/>
    <property type="match status" value="1"/>
</dbReference>
<protein>
    <submittedName>
        <fullName evidence="4">Glycoside hydrolase family 38</fullName>
    </submittedName>
</protein>
<dbReference type="SUPFAM" id="SSF88713">
    <property type="entry name" value="Glycoside hydrolase/deacetylase"/>
    <property type="match status" value="1"/>
</dbReference>
<dbReference type="PANTHER" id="PTHR46017:SF2">
    <property type="entry name" value="MANNOSYLGLYCERATE HYDROLASE"/>
    <property type="match status" value="1"/>
</dbReference>
<organism evidence="4 5">
    <name type="scientific">Pseudoduganella aquatica</name>
    <dbReference type="NCBI Taxonomy" id="2660641"/>
    <lineage>
        <taxon>Bacteria</taxon>
        <taxon>Pseudomonadati</taxon>
        <taxon>Pseudomonadota</taxon>
        <taxon>Betaproteobacteria</taxon>
        <taxon>Burkholderiales</taxon>
        <taxon>Oxalobacteraceae</taxon>
        <taxon>Telluria group</taxon>
        <taxon>Pseudoduganella</taxon>
    </lineage>
</organism>
<dbReference type="Gene3D" id="1.20.1270.50">
    <property type="entry name" value="Glycoside hydrolase family 38, central domain"/>
    <property type="match status" value="1"/>
</dbReference>
<dbReference type="AlphaFoldDB" id="A0A7X4KK39"/>
<evidence type="ECO:0000256" key="2">
    <source>
        <dbReference type="ARBA" id="ARBA00023295"/>
    </source>
</evidence>
<dbReference type="InterPro" id="IPR037094">
    <property type="entry name" value="Glyco_hydro_38_cen_sf"/>
</dbReference>
<evidence type="ECO:0000256" key="1">
    <source>
        <dbReference type="ARBA" id="ARBA00022801"/>
    </source>
</evidence>
<sequence>MDTSTSSRTGVSVVVQTHWDREWYLPHQTFIARLIHVMDQVAGQLESGALQSFLFDGQTAAMEDLLGHCEPELAGRVRKLVREQRIVLGPWYVMADQFLCAGEALLRNLEIGIADAEALGNCQRVGYLPDTFGHISQMPQILASFGIHSAVMWRGVDISASEFDWHAPDGTVVPSVFLTQGYYQHPFNVENWQAALDTYLGQIGPRSQGAPLLLTQGGDHLVSTSHLAERIAQYNAAQPQYLLKQDTLAGYVDAALAAHPDRIAVHGELRQNAQAFVLPDVLSTRRYLKRLNQEAEDRLLGVVEPLYAQLALPGAHPARYLEQCWRLLIQQQAHDSICGCSVDEVHTEMEGRYVLLSQKLDALTERAAAGAGMIALAAHAHSGNPFADDGSFTLFNPQPHPFSGWQKHTLFLAGDAAGALDLRGPEGAISHAILDVTPHSILRSPLDDFPDKLHGHLYRVAIRCELPGMGALACTAQPAAEGRAAEGLATSAASIEHAATELRFADGRLYWTDKRSGATTSDPLALLHELDAGDSYNYSPPPQQSTVLQDRFELLGVRSNGPVQEMTLAIRMTVPARLAEDRSGPSGQTENTGTLRLRLWEDSTAIECLLDWTNQACDQRTRLLLPVADTLAHTASDSAFSWEQRPVVLADYPAQPSRREMPVCVYPSYSAIAAGDLAFAHRAMQEYEVLQAGGRRWLGVTLVRSVGWLSRRDLVTRGVGAGPDLATPGAQCLGAERYEFSFSRVADAAESPQQVLAQALRLRRAPVLLRGHSQQWRQPFELGNPALQNAALRRMQVPASGDAELELRIWNPTGVPQELRTAGTAWRRVRADGTPAEGGNVVAPHAIATFRRPA</sequence>
<dbReference type="InterPro" id="IPR000602">
    <property type="entry name" value="Glyco_hydro_38_N"/>
</dbReference>
<evidence type="ECO:0000313" key="5">
    <source>
        <dbReference type="Proteomes" id="UP000450676"/>
    </source>
</evidence>
<dbReference type="Gene3D" id="3.20.110.10">
    <property type="entry name" value="Glycoside hydrolase 38, N terminal domain"/>
    <property type="match status" value="1"/>
</dbReference>
<dbReference type="RefSeq" id="WP_161071140.1">
    <property type="nucleotide sequence ID" value="NZ_CP086370.1"/>
</dbReference>
<dbReference type="InterPro" id="IPR011330">
    <property type="entry name" value="Glyco_hydro/deAcase_b/a-brl"/>
</dbReference>
<keyword evidence="5" id="KW-1185">Reference proteome</keyword>
<dbReference type="Gene3D" id="2.70.98.30">
    <property type="entry name" value="Golgi alpha-mannosidase II, domain 4"/>
    <property type="match status" value="1"/>
</dbReference>
<dbReference type="EMBL" id="WWCU01000004">
    <property type="protein sequence ID" value="MYN06744.1"/>
    <property type="molecule type" value="Genomic_DNA"/>
</dbReference>
<keyword evidence="2" id="KW-0326">Glycosidase</keyword>
<accession>A0A7X4KK39</accession>
<comment type="caution">
    <text evidence="4">The sequence shown here is derived from an EMBL/GenBank/DDBJ whole genome shotgun (WGS) entry which is preliminary data.</text>
</comment>
<keyword evidence="1 4" id="KW-0378">Hydrolase</keyword>